<accession>A0A0G4J363</accession>
<name>A0A0G4J363_PLABS</name>
<organism evidence="1 2">
    <name type="scientific">Plasmodiophora brassicae</name>
    <name type="common">Clubroot disease agent</name>
    <dbReference type="NCBI Taxonomy" id="37360"/>
    <lineage>
        <taxon>Eukaryota</taxon>
        <taxon>Sar</taxon>
        <taxon>Rhizaria</taxon>
        <taxon>Endomyxa</taxon>
        <taxon>Phytomyxea</taxon>
        <taxon>Plasmodiophorida</taxon>
        <taxon>Plasmodiophoridae</taxon>
        <taxon>Plasmodiophora</taxon>
    </lineage>
</organism>
<reference evidence="1 2" key="1">
    <citation type="submission" date="2015-02" db="EMBL/GenBank/DDBJ databases">
        <authorList>
            <person name="Chooi Y.-H."/>
        </authorList>
    </citation>
    <scope>NUCLEOTIDE SEQUENCE [LARGE SCALE GENOMIC DNA]</scope>
    <source>
        <strain evidence="1">E3</strain>
    </source>
</reference>
<gene>
    <name evidence="1" type="ORF">PBRA_008613</name>
</gene>
<evidence type="ECO:0000313" key="2">
    <source>
        <dbReference type="Proteomes" id="UP000039324"/>
    </source>
</evidence>
<sequence>MDSAIAFGVPSSSETTWTNVLITFYGYDDNTASDGGYGGADISYPGQGPQQHQIAHEGSGTYSDPITFAGAAKLIAPGTIIYVPGVQKYYIMEDDCAQCDIDAKSGKKHVDLWMGPNQSTGGNVMCCENALTGNVGSTIIVHPSPGHPVQTASLYTASCVQAGIAQNRQCASQQTG</sequence>
<keyword evidence="2" id="KW-1185">Reference proteome</keyword>
<dbReference type="AlphaFoldDB" id="A0A0G4J363"/>
<dbReference type="OrthoDB" id="5332384at2759"/>
<proteinExistence type="predicted"/>
<dbReference type="Proteomes" id="UP000039324">
    <property type="component" value="Unassembled WGS sequence"/>
</dbReference>
<dbReference type="EMBL" id="CDSF01000115">
    <property type="protein sequence ID" value="CEP01671.1"/>
    <property type="molecule type" value="Genomic_DNA"/>
</dbReference>
<evidence type="ECO:0000313" key="1">
    <source>
        <dbReference type="EMBL" id="CEP01671.1"/>
    </source>
</evidence>
<protein>
    <submittedName>
        <fullName evidence="1">Uncharacterized protein</fullName>
    </submittedName>
</protein>